<evidence type="ECO:0000313" key="3">
    <source>
        <dbReference type="Proteomes" id="UP000027093"/>
    </source>
</evidence>
<dbReference type="STRING" id="926571.NVIE_0572"/>
<dbReference type="EMBL" id="CP007536">
    <property type="protein sequence ID" value="AIC14764.1"/>
    <property type="molecule type" value="Genomic_DNA"/>
</dbReference>
<accession>A0A060HDG0</accession>
<organism evidence="2 3">
    <name type="scientific">Nitrososphaera viennensis EN76</name>
    <dbReference type="NCBI Taxonomy" id="926571"/>
    <lineage>
        <taxon>Archaea</taxon>
        <taxon>Nitrososphaerota</taxon>
        <taxon>Nitrososphaeria</taxon>
        <taxon>Nitrososphaerales</taxon>
        <taxon>Nitrososphaeraceae</taxon>
        <taxon>Nitrososphaera</taxon>
    </lineage>
</organism>
<proteinExistence type="predicted"/>
<evidence type="ECO:0000256" key="1">
    <source>
        <dbReference type="SAM" id="Phobius"/>
    </source>
</evidence>
<feature type="transmembrane region" description="Helical" evidence="1">
    <location>
        <begin position="13"/>
        <end position="32"/>
    </location>
</feature>
<protein>
    <submittedName>
        <fullName evidence="2">Uncharacterized protein</fullName>
    </submittedName>
</protein>
<keyword evidence="1" id="KW-1133">Transmembrane helix</keyword>
<dbReference type="Proteomes" id="UP000027093">
    <property type="component" value="Chromosome"/>
</dbReference>
<sequence>MYLVVAYMNKQDIMIIALLFSLAASFLTIYKIKKMEKKYNIS</sequence>
<keyword evidence="1" id="KW-0812">Transmembrane</keyword>
<reference evidence="2 3" key="1">
    <citation type="journal article" date="2014" name="Int. J. Syst. Evol. Microbiol.">
        <title>Nitrososphaera viennensis gen. nov., sp. nov., an aerobic and mesophilic, ammonia-oxidizing archaeon from soil and a member of the archaeal phylum Thaumarchaeota.</title>
        <authorList>
            <person name="Stieglmeier M."/>
            <person name="Klingl A."/>
            <person name="Alves R.J."/>
            <person name="Rittmann S.K."/>
            <person name="Melcher M."/>
            <person name="Leisch N."/>
            <person name="Schleper C."/>
        </authorList>
    </citation>
    <scope>NUCLEOTIDE SEQUENCE [LARGE SCALE GENOMIC DNA]</scope>
    <source>
        <strain evidence="2">EN76</strain>
    </source>
</reference>
<keyword evidence="3" id="KW-1185">Reference proteome</keyword>
<gene>
    <name evidence="2" type="ORF">NVIE_0572</name>
</gene>
<keyword evidence="1" id="KW-0472">Membrane</keyword>
<name>A0A060HDG0_9ARCH</name>
<dbReference type="HOGENOM" id="CLU_218574_0_0_2"/>
<dbReference type="KEGG" id="nvn:NVIE_0572"/>
<dbReference type="AlphaFoldDB" id="A0A060HDG0"/>
<evidence type="ECO:0000313" key="2">
    <source>
        <dbReference type="EMBL" id="AIC14764.1"/>
    </source>
</evidence>